<dbReference type="CDD" id="cd00038">
    <property type="entry name" value="CAP_ED"/>
    <property type="match status" value="1"/>
</dbReference>
<dbReference type="InterPro" id="IPR003938">
    <property type="entry name" value="K_chnl_volt-dep_EAG/ELK/ERG"/>
</dbReference>
<dbReference type="InterPro" id="IPR005821">
    <property type="entry name" value="Ion_trans_dom"/>
</dbReference>
<dbReference type="PANTHER" id="PTHR45689">
    <property type="entry name" value="I[[H]] CHANNEL, ISOFORM E"/>
    <property type="match status" value="1"/>
</dbReference>
<dbReference type="InterPro" id="IPR051413">
    <property type="entry name" value="K/Na_HCN_channel"/>
</dbReference>
<feature type="transmembrane region" description="Helical" evidence="8">
    <location>
        <begin position="274"/>
        <end position="291"/>
    </location>
</feature>
<dbReference type="Gene3D" id="1.10.287.70">
    <property type="match status" value="1"/>
</dbReference>
<evidence type="ECO:0000256" key="3">
    <source>
        <dbReference type="ARBA" id="ARBA00022692"/>
    </source>
</evidence>
<dbReference type="GO" id="GO:0035725">
    <property type="term" value="P:sodium ion transmembrane transport"/>
    <property type="evidence" value="ECO:0007669"/>
    <property type="project" value="TreeGrafter"/>
</dbReference>
<comment type="subcellular location">
    <subcellularLocation>
        <location evidence="1">Membrane</location>
        <topology evidence="1">Multi-pass membrane protein</topology>
    </subcellularLocation>
</comment>
<keyword evidence="11" id="KW-1185">Reference proteome</keyword>
<keyword evidence="2" id="KW-0813">Transport</keyword>
<dbReference type="Pfam" id="PF00520">
    <property type="entry name" value="Ion_trans"/>
    <property type="match status" value="1"/>
</dbReference>
<evidence type="ECO:0000313" key="10">
    <source>
        <dbReference type="EMBL" id="CAG9312111.1"/>
    </source>
</evidence>
<proteinExistence type="predicted"/>
<evidence type="ECO:0000256" key="6">
    <source>
        <dbReference type="ARBA" id="ARBA00023136"/>
    </source>
</evidence>
<dbReference type="Proteomes" id="UP001162131">
    <property type="component" value="Unassembled WGS sequence"/>
</dbReference>
<keyword evidence="3 8" id="KW-0812">Transmembrane</keyword>
<dbReference type="GO" id="GO:0005249">
    <property type="term" value="F:voltage-gated potassium channel activity"/>
    <property type="evidence" value="ECO:0007669"/>
    <property type="project" value="InterPro"/>
</dbReference>
<dbReference type="InterPro" id="IPR000595">
    <property type="entry name" value="cNMP-bd_dom"/>
</dbReference>
<dbReference type="GO" id="GO:0098855">
    <property type="term" value="C:HCN channel complex"/>
    <property type="evidence" value="ECO:0007669"/>
    <property type="project" value="TreeGrafter"/>
</dbReference>
<accession>A0AAU9IFH0</accession>
<evidence type="ECO:0000313" key="11">
    <source>
        <dbReference type="Proteomes" id="UP001162131"/>
    </source>
</evidence>
<dbReference type="InterPro" id="IPR014710">
    <property type="entry name" value="RmlC-like_jellyroll"/>
</dbReference>
<protein>
    <recommendedName>
        <fullName evidence="9">Cyclic nucleotide-binding domain-containing protein</fullName>
    </recommendedName>
</protein>
<evidence type="ECO:0000256" key="7">
    <source>
        <dbReference type="ARBA" id="ARBA00023303"/>
    </source>
</evidence>
<organism evidence="10 11">
    <name type="scientific">Blepharisma stoltei</name>
    <dbReference type="NCBI Taxonomy" id="1481888"/>
    <lineage>
        <taxon>Eukaryota</taxon>
        <taxon>Sar</taxon>
        <taxon>Alveolata</taxon>
        <taxon>Ciliophora</taxon>
        <taxon>Postciliodesmatophora</taxon>
        <taxon>Heterotrichea</taxon>
        <taxon>Heterotrichida</taxon>
        <taxon>Blepharismidae</taxon>
        <taxon>Blepharisma</taxon>
    </lineage>
</organism>
<reference evidence="10" key="1">
    <citation type="submission" date="2021-09" db="EMBL/GenBank/DDBJ databases">
        <authorList>
            <consortium name="AG Swart"/>
            <person name="Singh M."/>
            <person name="Singh A."/>
            <person name="Seah K."/>
            <person name="Emmerich C."/>
        </authorList>
    </citation>
    <scope>NUCLEOTIDE SEQUENCE</scope>
    <source>
        <strain evidence="10">ATCC30299</strain>
    </source>
</reference>
<feature type="transmembrane region" description="Helical" evidence="8">
    <location>
        <begin position="104"/>
        <end position="129"/>
    </location>
</feature>
<dbReference type="Gene3D" id="2.60.120.10">
    <property type="entry name" value="Jelly Rolls"/>
    <property type="match status" value="1"/>
</dbReference>
<evidence type="ECO:0000256" key="2">
    <source>
        <dbReference type="ARBA" id="ARBA00022448"/>
    </source>
</evidence>
<evidence type="ECO:0000256" key="8">
    <source>
        <dbReference type="SAM" id="Phobius"/>
    </source>
</evidence>
<dbReference type="InterPro" id="IPR018490">
    <property type="entry name" value="cNMP-bd_dom_sf"/>
</dbReference>
<evidence type="ECO:0000259" key="9">
    <source>
        <dbReference type="PROSITE" id="PS50042"/>
    </source>
</evidence>
<comment type="caution">
    <text evidence="10">The sequence shown here is derived from an EMBL/GenBank/DDBJ whole genome shotgun (WGS) entry which is preliminary data.</text>
</comment>
<feature type="transmembrane region" description="Helical" evidence="8">
    <location>
        <begin position="303"/>
        <end position="328"/>
    </location>
</feature>
<dbReference type="PRINTS" id="PR01463">
    <property type="entry name" value="EAGCHANLFMLY"/>
</dbReference>
<dbReference type="EMBL" id="CAJZBQ010000005">
    <property type="protein sequence ID" value="CAG9312111.1"/>
    <property type="molecule type" value="Genomic_DNA"/>
</dbReference>
<dbReference type="PANTHER" id="PTHR45689:SF5">
    <property type="entry name" value="I[[H]] CHANNEL, ISOFORM E"/>
    <property type="match status" value="1"/>
</dbReference>
<dbReference type="SUPFAM" id="SSF81324">
    <property type="entry name" value="Voltage-gated potassium channels"/>
    <property type="match status" value="1"/>
</dbReference>
<keyword evidence="7" id="KW-0407">Ion channel</keyword>
<keyword evidence="4 8" id="KW-1133">Transmembrane helix</keyword>
<feature type="transmembrane region" description="Helical" evidence="8">
    <location>
        <begin position="73"/>
        <end position="98"/>
    </location>
</feature>
<evidence type="ECO:0000256" key="5">
    <source>
        <dbReference type="ARBA" id="ARBA00023065"/>
    </source>
</evidence>
<keyword evidence="5" id="KW-0406">Ion transport</keyword>
<dbReference type="PROSITE" id="PS50042">
    <property type="entry name" value="CNMP_BINDING_3"/>
    <property type="match status" value="1"/>
</dbReference>
<dbReference type="Pfam" id="PF00027">
    <property type="entry name" value="cNMP_binding"/>
    <property type="match status" value="1"/>
</dbReference>
<dbReference type="AlphaFoldDB" id="A0AAU9IFH0"/>
<feature type="transmembrane region" description="Helical" evidence="8">
    <location>
        <begin position="220"/>
        <end position="245"/>
    </location>
</feature>
<feature type="domain" description="Cyclic nucleotide-binding" evidence="9">
    <location>
        <begin position="431"/>
        <end position="510"/>
    </location>
</feature>
<dbReference type="SUPFAM" id="SSF51206">
    <property type="entry name" value="cAMP-binding domain-like"/>
    <property type="match status" value="1"/>
</dbReference>
<gene>
    <name evidence="10" type="ORF">BSTOLATCC_MIC5361</name>
</gene>
<dbReference type="SMART" id="SM00100">
    <property type="entry name" value="cNMP"/>
    <property type="match status" value="1"/>
</dbReference>
<dbReference type="GO" id="GO:0003254">
    <property type="term" value="P:regulation of membrane depolarization"/>
    <property type="evidence" value="ECO:0007669"/>
    <property type="project" value="TreeGrafter"/>
</dbReference>
<feature type="transmembrane region" description="Helical" evidence="8">
    <location>
        <begin position="149"/>
        <end position="168"/>
    </location>
</feature>
<dbReference type="Gene3D" id="1.10.287.630">
    <property type="entry name" value="Helix hairpin bin"/>
    <property type="match status" value="1"/>
</dbReference>
<evidence type="ECO:0000256" key="1">
    <source>
        <dbReference type="ARBA" id="ARBA00004141"/>
    </source>
</evidence>
<sequence>MEILKKHDQRAPEPSTAISNEQFQPYLSQENRIHTLKKSQTFHSGDFYKVRKSKTNNFWNSTFIFHPNHAFRVIWDLIILACLLYLVISIPVFIFFVIQVEGDWIYVEFVVQILFVMDIFVTVNTGYFYKGALVMIRTMMAKQYAERWLFLDLMSSFPWVWLLTGSVFEDQQISFSETKNSFSSIKLSRLVRFLKLLKVFKMEKILLDIDDYFKTQLASIWFLFIKLFSRVILIAHWAACLFFYVSLTNMTKRNQNWLIDFQEDVESGIPKMEFYVTSMYWAITTMVSVGYGDFHPISIVEKLYGIFSMVCLSAMFVNIIGNLSSLISEANAREDRYRFTVQAVNRYMKKKNLPSEIQFRVRSYLDYTHEVNNDYDYDEQNILDIFSGPLKDEIYQHLHGHVIKSCILFTSGLFSRELVIHLPRLLTYQAYAAEDQIFEEGETSRTLYFIMSGEVEVYHPTSKVCYTNLEADEYFGEIGFLIGAPRCAAVKSTRFTEVFSMTFYRFYDILCTNPEDDKSLMMIAKKCLTMDYTYIHISCYLCKMMGHVAARCKNLIFNLDQEHTRNIWLEGRKIRGRKIPFHPENQLDKRGHKARQVFAGCFNDRDTAFSRYKGHESLMRKVENYYIENSMETGESPHLFDKTRKEDIKSKRRFSVIYQITESDEENIEDTVRQPIFDMSLLGNSIRIDSSKIPEASLIGSSIRDDDTRSEIKD</sequence>
<keyword evidence="6 8" id="KW-0472">Membrane</keyword>
<name>A0AAU9IFH0_9CILI</name>
<evidence type="ECO:0000256" key="4">
    <source>
        <dbReference type="ARBA" id="ARBA00022989"/>
    </source>
</evidence>